<accession>A0AAW4PYU3</accession>
<organism evidence="2 3">
    <name type="scientific">Haloarcula rubra</name>
    <dbReference type="NCBI Taxonomy" id="2487747"/>
    <lineage>
        <taxon>Archaea</taxon>
        <taxon>Methanobacteriati</taxon>
        <taxon>Methanobacteriota</taxon>
        <taxon>Stenosarchaea group</taxon>
        <taxon>Halobacteria</taxon>
        <taxon>Halobacteriales</taxon>
        <taxon>Haloarculaceae</taxon>
        <taxon>Haloarcula</taxon>
    </lineage>
</organism>
<sequence length="117" mass="13241">MAAADQKGDYVKDVEPAVDDGELTRFQWTILYLLAREDGQSEYGLGIKRALEAYYGDEVNHGRLYPNLDQLVDAGYIKKGELDNRTNLYELTETGKRLLRRDADRRATIVDSLGGEL</sequence>
<keyword evidence="3" id="KW-1185">Reference proteome</keyword>
<dbReference type="InterPro" id="IPR036388">
    <property type="entry name" value="WH-like_DNA-bd_sf"/>
</dbReference>
<comment type="caution">
    <text evidence="2">The sequence shown here is derived from an EMBL/GenBank/DDBJ whole genome shotgun (WGS) entry which is preliminary data.</text>
</comment>
<name>A0AAW4PYU3_9EURY</name>
<dbReference type="Proteomes" id="UP001430377">
    <property type="component" value="Unassembled WGS sequence"/>
</dbReference>
<dbReference type="InterPro" id="IPR005149">
    <property type="entry name" value="Tscrpt_reg_PadR_N"/>
</dbReference>
<dbReference type="InterPro" id="IPR036390">
    <property type="entry name" value="WH_DNA-bd_sf"/>
</dbReference>
<evidence type="ECO:0000313" key="2">
    <source>
        <dbReference type="EMBL" id="MBX0325771.1"/>
    </source>
</evidence>
<protein>
    <submittedName>
        <fullName evidence="2">PadR family transcriptional regulator</fullName>
    </submittedName>
</protein>
<dbReference type="EMBL" id="RKLR01000019">
    <property type="protein sequence ID" value="MBX0325771.1"/>
    <property type="molecule type" value="Genomic_DNA"/>
</dbReference>
<evidence type="ECO:0000259" key="1">
    <source>
        <dbReference type="Pfam" id="PF03551"/>
    </source>
</evidence>
<reference evidence="2 3" key="1">
    <citation type="submission" date="2021-06" db="EMBL/GenBank/DDBJ databases">
        <title>Halomicroarcula sp. a new haloarchaeum isolated from saline soil.</title>
        <authorList>
            <person name="Duran-Viseras A."/>
            <person name="Sanchez-Porro C."/>
            <person name="Ventosa A."/>
        </authorList>
    </citation>
    <scope>NUCLEOTIDE SEQUENCE [LARGE SCALE GENOMIC DNA]</scope>
    <source>
        <strain evidence="2 3">F13</strain>
    </source>
</reference>
<gene>
    <name evidence="2" type="ORF">EGH21_22395</name>
</gene>
<dbReference type="Pfam" id="PF03551">
    <property type="entry name" value="PadR"/>
    <property type="match status" value="1"/>
</dbReference>
<dbReference type="SUPFAM" id="SSF46785">
    <property type="entry name" value="Winged helix' DNA-binding domain"/>
    <property type="match status" value="1"/>
</dbReference>
<evidence type="ECO:0000313" key="3">
    <source>
        <dbReference type="Proteomes" id="UP001430377"/>
    </source>
</evidence>
<dbReference type="Gene3D" id="1.10.10.10">
    <property type="entry name" value="Winged helix-like DNA-binding domain superfamily/Winged helix DNA-binding domain"/>
    <property type="match status" value="1"/>
</dbReference>
<dbReference type="RefSeq" id="WP_220620632.1">
    <property type="nucleotide sequence ID" value="NZ_RKLR01000019.1"/>
</dbReference>
<feature type="domain" description="Transcription regulator PadR N-terminal" evidence="1">
    <location>
        <begin position="30"/>
        <end position="100"/>
    </location>
</feature>
<dbReference type="AlphaFoldDB" id="A0AAW4PYU3"/>
<proteinExistence type="predicted"/>